<evidence type="ECO:0000313" key="2">
    <source>
        <dbReference type="EMBL" id="MFC6996876.1"/>
    </source>
</evidence>
<dbReference type="Proteomes" id="UP001596405">
    <property type="component" value="Unassembled WGS sequence"/>
</dbReference>
<dbReference type="RefSeq" id="WP_066622774.1">
    <property type="nucleotide sequence ID" value="NZ_JBHSYQ010000003.1"/>
</dbReference>
<feature type="transmembrane region" description="Helical" evidence="1">
    <location>
        <begin position="21"/>
        <end position="38"/>
    </location>
</feature>
<dbReference type="EMBL" id="JBHSYQ010000003">
    <property type="protein sequence ID" value="MFC6996876.1"/>
    <property type="molecule type" value="Genomic_DNA"/>
</dbReference>
<reference evidence="3" key="1">
    <citation type="journal article" date="2019" name="Int. J. Syst. Evol. Microbiol.">
        <title>The Global Catalogue of Microorganisms (GCM) 10K type strain sequencing project: providing services to taxonomists for standard genome sequencing and annotation.</title>
        <authorList>
            <consortium name="The Broad Institute Genomics Platform"/>
            <consortium name="The Broad Institute Genome Sequencing Center for Infectious Disease"/>
            <person name="Wu L."/>
            <person name="Ma J."/>
        </authorList>
    </citation>
    <scope>NUCLEOTIDE SEQUENCE [LARGE SCALE GENOMIC DNA]</scope>
    <source>
        <strain evidence="3">CGMCC 4.7393</strain>
    </source>
</reference>
<evidence type="ECO:0000256" key="1">
    <source>
        <dbReference type="SAM" id="Phobius"/>
    </source>
</evidence>
<sequence>MESFFLNLSPSTSNQPAVARMYLAMAVVFFCLGGYGVFKEYTAGERDLVQYILPLLQMAIAIAYLFISIKRRKAGGTRYVQVTEERLELKLMPNQAPLTLLWDTISLLRVQHDRLIYRLSSGQTGEITFDTIPEEFEDAVRNAIREAGRKKGVSL</sequence>
<keyword evidence="1" id="KW-1133">Transmembrane helix</keyword>
<evidence type="ECO:0000313" key="3">
    <source>
        <dbReference type="Proteomes" id="UP001596405"/>
    </source>
</evidence>
<protein>
    <recommendedName>
        <fullName evidence="4">PH domain-containing protein</fullName>
    </recommendedName>
</protein>
<keyword evidence="3" id="KW-1185">Reference proteome</keyword>
<feature type="transmembrane region" description="Helical" evidence="1">
    <location>
        <begin position="50"/>
        <end position="69"/>
    </location>
</feature>
<keyword evidence="1" id="KW-0472">Membrane</keyword>
<name>A0ABW2DGG7_9BACT</name>
<accession>A0ABW2DGG7</accession>
<gene>
    <name evidence="2" type="ORF">ACFQHR_04530</name>
</gene>
<comment type="caution">
    <text evidence="2">The sequence shown here is derived from an EMBL/GenBank/DDBJ whole genome shotgun (WGS) entry which is preliminary data.</text>
</comment>
<proteinExistence type="predicted"/>
<evidence type="ECO:0008006" key="4">
    <source>
        <dbReference type="Google" id="ProtNLM"/>
    </source>
</evidence>
<keyword evidence="1" id="KW-0812">Transmembrane</keyword>
<organism evidence="2 3">
    <name type="scientific">Rufibacter roseus</name>
    <dbReference type="NCBI Taxonomy" id="1567108"/>
    <lineage>
        <taxon>Bacteria</taxon>
        <taxon>Pseudomonadati</taxon>
        <taxon>Bacteroidota</taxon>
        <taxon>Cytophagia</taxon>
        <taxon>Cytophagales</taxon>
        <taxon>Hymenobacteraceae</taxon>
        <taxon>Rufibacter</taxon>
    </lineage>
</organism>